<dbReference type="Proteomes" id="UP000799755">
    <property type="component" value="Unassembled WGS sequence"/>
</dbReference>
<comment type="caution">
    <text evidence="1">The sequence shown here is derived from an EMBL/GenBank/DDBJ whole genome shotgun (WGS) entry which is preliminary data.</text>
</comment>
<sequence length="197" mass="22077">MRGSRGDEAQEWTLLHCLFQEQGQPHYSPHPSSTLQSFPATPTFLIRKFKTTPALVVFLAYRQANDEVMTEGSKGGPWEASLHHNSLNWIRLTYQLKIDSSIRQALSALQRADHLPYGAFRVLYCQKPALRILVTKLVLKPRKEDVERLTYPLGSLGYPPRPVSGGIELSNPQPIIISLPGLANDLKVINGVHFAEP</sequence>
<protein>
    <submittedName>
        <fullName evidence="1">Uncharacterized protein</fullName>
    </submittedName>
</protein>
<reference evidence="1" key="1">
    <citation type="journal article" date="2020" name="Stud. Mycol.">
        <title>101 Dothideomycetes genomes: a test case for predicting lifestyles and emergence of pathogens.</title>
        <authorList>
            <person name="Haridas S."/>
            <person name="Albert R."/>
            <person name="Binder M."/>
            <person name="Bloem J."/>
            <person name="Labutti K."/>
            <person name="Salamov A."/>
            <person name="Andreopoulos B."/>
            <person name="Baker S."/>
            <person name="Barry K."/>
            <person name="Bills G."/>
            <person name="Bluhm B."/>
            <person name="Cannon C."/>
            <person name="Castanera R."/>
            <person name="Culley D."/>
            <person name="Daum C."/>
            <person name="Ezra D."/>
            <person name="Gonzalez J."/>
            <person name="Henrissat B."/>
            <person name="Kuo A."/>
            <person name="Liang C."/>
            <person name="Lipzen A."/>
            <person name="Lutzoni F."/>
            <person name="Magnuson J."/>
            <person name="Mondo S."/>
            <person name="Nolan M."/>
            <person name="Ohm R."/>
            <person name="Pangilinan J."/>
            <person name="Park H.-J."/>
            <person name="Ramirez L."/>
            <person name="Alfaro M."/>
            <person name="Sun H."/>
            <person name="Tritt A."/>
            <person name="Yoshinaga Y."/>
            <person name="Zwiers L.-H."/>
            <person name="Turgeon B."/>
            <person name="Goodwin S."/>
            <person name="Spatafora J."/>
            <person name="Crous P."/>
            <person name="Grigoriev I."/>
        </authorList>
    </citation>
    <scope>NUCLEOTIDE SEQUENCE</scope>
    <source>
        <strain evidence="1">ATCC 200398</strain>
    </source>
</reference>
<accession>A0ACB6R4J9</accession>
<organism evidence="1 2">
    <name type="scientific">Lindgomyces ingoldianus</name>
    <dbReference type="NCBI Taxonomy" id="673940"/>
    <lineage>
        <taxon>Eukaryota</taxon>
        <taxon>Fungi</taxon>
        <taxon>Dikarya</taxon>
        <taxon>Ascomycota</taxon>
        <taxon>Pezizomycotina</taxon>
        <taxon>Dothideomycetes</taxon>
        <taxon>Pleosporomycetidae</taxon>
        <taxon>Pleosporales</taxon>
        <taxon>Lindgomycetaceae</taxon>
        <taxon>Lindgomyces</taxon>
    </lineage>
</organism>
<evidence type="ECO:0000313" key="2">
    <source>
        <dbReference type="Proteomes" id="UP000799755"/>
    </source>
</evidence>
<proteinExistence type="predicted"/>
<gene>
    <name evidence="1" type="ORF">BDR25DRAFT_351606</name>
</gene>
<evidence type="ECO:0000313" key="1">
    <source>
        <dbReference type="EMBL" id="KAF2474071.1"/>
    </source>
</evidence>
<dbReference type="EMBL" id="MU003498">
    <property type="protein sequence ID" value="KAF2474071.1"/>
    <property type="molecule type" value="Genomic_DNA"/>
</dbReference>
<keyword evidence="2" id="KW-1185">Reference proteome</keyword>
<name>A0ACB6R4J9_9PLEO</name>